<feature type="compositionally biased region" description="Acidic residues" evidence="1">
    <location>
        <begin position="994"/>
        <end position="1003"/>
    </location>
</feature>
<keyword evidence="2" id="KW-0472">Membrane</keyword>
<dbReference type="Proteomes" id="UP001153069">
    <property type="component" value="Unassembled WGS sequence"/>
</dbReference>
<feature type="compositionally biased region" description="Low complexity" evidence="1">
    <location>
        <begin position="612"/>
        <end position="627"/>
    </location>
</feature>
<name>A0A9N8HTE6_9STRA</name>
<feature type="region of interest" description="Disordered" evidence="1">
    <location>
        <begin position="842"/>
        <end position="876"/>
    </location>
</feature>
<evidence type="ECO:0000256" key="2">
    <source>
        <dbReference type="SAM" id="Phobius"/>
    </source>
</evidence>
<feature type="region of interest" description="Disordered" evidence="1">
    <location>
        <begin position="926"/>
        <end position="1003"/>
    </location>
</feature>
<feature type="region of interest" description="Disordered" evidence="1">
    <location>
        <begin position="508"/>
        <end position="602"/>
    </location>
</feature>
<comment type="caution">
    <text evidence="4">The sequence shown here is derived from an EMBL/GenBank/DDBJ whole genome shotgun (WGS) entry which is preliminary data.</text>
</comment>
<keyword evidence="2" id="KW-1133">Transmembrane helix</keyword>
<accession>A0A9N8HTE6</accession>
<feature type="region of interest" description="Disordered" evidence="1">
    <location>
        <begin position="787"/>
        <end position="807"/>
    </location>
</feature>
<sequence>MRKFGPILGGIALLLKPALGQQSSCDGYTTTIVAESAPSLTLSFVANTVTGLFRGQVVYEGNGWVGFGINPTGPNMVGARAVIQQTSGKANYNLGGYSVPAVTVIDDDEYPAEPWEWNATHSVLTFEVPLDNGDFSIDTTGADNYFVVAGGASGTLGFHAARSPIVTPVTPCGGGTAIVQETESSVADLFCVQSTFEILIDPDYAAGETVWSRGYTLDDASKALVIEEGRRIGNCDTCTSGETGQIAGFRIRVEATVLVAERDLASGSGPLLSINSLESVGQYSVGQLIQVEGYIMDQFCIDRGAFLDTGLPPLANADNHTVRCLVDPPPCIASPWEVLIDPVSSGGNWTRGFTLDNDSKQILVDLTKQVGDCTTCTGEGTLKEGFRAKITATIVDNQRNLTSGSGPLISVSEAVPILPISGACDEQPPITLTFDESLLPTSWALTKKLKWVLFQQLLSMKAWDGFLEEPNNNIPITNNGDNNFLVAVGSSNDFGYHASRHTFTERITCGDVAGNPPTIPATPSPTTRPSQRPTSRPSPFLTTPLPTKAPTTAPVTPLPSPGPSKSPTLQPSPFTTPQPTSLPTSMAPTAAITPELGPSSLPTKVTEISTIATPQPTIQTPQPSYQPVLPSSELLPSQTEQTQMPSSSLTQGPSTIPVNDLLEASMSGLSMTLFGVASLGLADVQNWEEAAALHCQRVLVQQDSIITYSTTFQVSNVQDIVRGRRHRRLQETVTLEYIQSISYLASDQVDLDYMFAFPFDDPDSKTAFVDSLKTYGGELSKVGYVSDVTIPPDDRTTAPPAPSNESEGSSSVVIIVVVVAVVCLLAGAGAFVLCRRHSLAPSKNEQTFQGSADKTKSTEAIPGQSSSHESGRVAHQQTHAVATSMLEIPDAPTGGAVWSQTMINLKRDGVHDAANDDDDVPMTITAVPHPVPVPPSEALDGKRRISDRSERRRGDRQQADTVPVAKAIPLESIDPPADPPSSNQGYHAEKALLFDDDDDNEQA</sequence>
<evidence type="ECO:0000313" key="5">
    <source>
        <dbReference type="Proteomes" id="UP001153069"/>
    </source>
</evidence>
<keyword evidence="2" id="KW-0812">Transmembrane</keyword>
<gene>
    <name evidence="4" type="ORF">SEMRO_1266_G257600.1</name>
</gene>
<dbReference type="AlphaFoldDB" id="A0A9N8HTE6"/>
<organism evidence="4 5">
    <name type="scientific">Seminavis robusta</name>
    <dbReference type="NCBI Taxonomy" id="568900"/>
    <lineage>
        <taxon>Eukaryota</taxon>
        <taxon>Sar</taxon>
        <taxon>Stramenopiles</taxon>
        <taxon>Ochrophyta</taxon>
        <taxon>Bacillariophyta</taxon>
        <taxon>Bacillariophyceae</taxon>
        <taxon>Bacillariophycidae</taxon>
        <taxon>Naviculales</taxon>
        <taxon>Naviculaceae</taxon>
        <taxon>Seminavis</taxon>
    </lineage>
</organism>
<feature type="compositionally biased region" description="Basic and acidic residues" evidence="1">
    <location>
        <begin position="939"/>
        <end position="958"/>
    </location>
</feature>
<protein>
    <submittedName>
        <fullName evidence="4">Thaumatin-like protein</fullName>
    </submittedName>
</protein>
<reference evidence="4" key="1">
    <citation type="submission" date="2020-06" db="EMBL/GenBank/DDBJ databases">
        <authorList>
            <consortium name="Plant Systems Biology data submission"/>
        </authorList>
    </citation>
    <scope>NUCLEOTIDE SEQUENCE</scope>
    <source>
        <strain evidence="4">D6</strain>
    </source>
</reference>
<evidence type="ECO:0000256" key="1">
    <source>
        <dbReference type="SAM" id="MobiDB-lite"/>
    </source>
</evidence>
<feature type="compositionally biased region" description="Polar residues" evidence="1">
    <location>
        <begin position="842"/>
        <end position="852"/>
    </location>
</feature>
<dbReference type="EMBL" id="CAICTM010001264">
    <property type="protein sequence ID" value="CAB9522088.1"/>
    <property type="molecule type" value="Genomic_DNA"/>
</dbReference>
<feature type="signal peptide" evidence="3">
    <location>
        <begin position="1"/>
        <end position="20"/>
    </location>
</feature>
<feature type="region of interest" description="Disordered" evidence="1">
    <location>
        <begin position="612"/>
        <end position="631"/>
    </location>
</feature>
<evidence type="ECO:0000313" key="4">
    <source>
        <dbReference type="EMBL" id="CAB9522088.1"/>
    </source>
</evidence>
<keyword evidence="5" id="KW-1185">Reference proteome</keyword>
<feature type="transmembrane region" description="Helical" evidence="2">
    <location>
        <begin position="812"/>
        <end position="834"/>
    </location>
</feature>
<feature type="compositionally biased region" description="Low complexity" evidence="1">
    <location>
        <begin position="566"/>
        <end position="585"/>
    </location>
</feature>
<keyword evidence="3" id="KW-0732">Signal</keyword>
<feature type="compositionally biased region" description="Low complexity" evidence="1">
    <location>
        <begin position="524"/>
        <end position="555"/>
    </location>
</feature>
<proteinExistence type="predicted"/>
<feature type="chain" id="PRO_5040339945" evidence="3">
    <location>
        <begin position="21"/>
        <end position="1003"/>
    </location>
</feature>
<evidence type="ECO:0000256" key="3">
    <source>
        <dbReference type="SAM" id="SignalP"/>
    </source>
</evidence>